<name>A0A1I3PNL4_9BACT</name>
<dbReference type="InterPro" id="IPR032030">
    <property type="entry name" value="YscD_cytoplasmic_dom"/>
</dbReference>
<protein>
    <submittedName>
        <fullName evidence="2">Type III secretion protein D</fullName>
    </submittedName>
</protein>
<evidence type="ECO:0000313" key="3">
    <source>
        <dbReference type="Proteomes" id="UP000198635"/>
    </source>
</evidence>
<proteinExistence type="predicted"/>
<keyword evidence="3" id="KW-1185">Reference proteome</keyword>
<dbReference type="Proteomes" id="UP000198635">
    <property type="component" value="Unassembled WGS sequence"/>
</dbReference>
<dbReference type="InterPro" id="IPR008984">
    <property type="entry name" value="SMAD_FHA_dom_sf"/>
</dbReference>
<organism evidence="2 3">
    <name type="scientific">Desulfomicrobium apsheronum</name>
    <dbReference type="NCBI Taxonomy" id="52560"/>
    <lineage>
        <taxon>Bacteria</taxon>
        <taxon>Pseudomonadati</taxon>
        <taxon>Thermodesulfobacteriota</taxon>
        <taxon>Desulfovibrionia</taxon>
        <taxon>Desulfovibrionales</taxon>
        <taxon>Desulfomicrobiaceae</taxon>
        <taxon>Desulfomicrobium</taxon>
    </lineage>
</organism>
<dbReference type="OrthoDB" id="5459081at2"/>
<dbReference type="RefSeq" id="WP_092372540.1">
    <property type="nucleotide sequence ID" value="NZ_FORX01000002.1"/>
</dbReference>
<dbReference type="EMBL" id="FORX01000002">
    <property type="protein sequence ID" value="SFJ22881.1"/>
    <property type="molecule type" value="Genomic_DNA"/>
</dbReference>
<dbReference type="SUPFAM" id="SSF49879">
    <property type="entry name" value="SMAD/FHA domain"/>
    <property type="match status" value="1"/>
</dbReference>
<evidence type="ECO:0000259" key="1">
    <source>
        <dbReference type="Pfam" id="PF16697"/>
    </source>
</evidence>
<reference evidence="3" key="1">
    <citation type="submission" date="2016-10" db="EMBL/GenBank/DDBJ databases">
        <authorList>
            <person name="Varghese N."/>
            <person name="Submissions S."/>
        </authorList>
    </citation>
    <scope>NUCLEOTIDE SEQUENCE [LARGE SCALE GENOMIC DNA]</scope>
    <source>
        <strain evidence="3">DSM 5918</strain>
    </source>
</reference>
<dbReference type="Gene3D" id="2.60.200.20">
    <property type="match status" value="1"/>
</dbReference>
<dbReference type="STRING" id="52560.SAMN04488082_10255"/>
<dbReference type="InterPro" id="IPR012843">
    <property type="entry name" value="YscD"/>
</dbReference>
<gene>
    <name evidence="2" type="ORF">SAMN04488082_10255</name>
</gene>
<accession>A0A1I3PNL4</accession>
<evidence type="ECO:0000313" key="2">
    <source>
        <dbReference type="EMBL" id="SFJ22881.1"/>
    </source>
</evidence>
<feature type="domain" description="YscD cytoplasmic" evidence="1">
    <location>
        <begin position="10"/>
        <end position="54"/>
    </location>
</feature>
<dbReference type="NCBIfam" id="TIGR02500">
    <property type="entry name" value="type_III_yscD"/>
    <property type="match status" value="1"/>
</dbReference>
<dbReference type="Pfam" id="PF16697">
    <property type="entry name" value="Yop-YscD_cpl"/>
    <property type="match status" value="1"/>
</dbReference>
<sequence length="488" mass="52362">MTPAGSIRLRVFSGPHLGAEIILPPGEHLVGSDDSCDIILSEGLVSPRHALVRIIPVQEDPPQVDIRPVDDAVLIDQSSAAADGTPWSPGSPCLLGSTMLAWLPSKDTAEAWQELIARLAKPADSTDRQATPPLAPDTQAVEAGTNQAPTELANADSVDSAATPPRPRNRITGKIISALVILLCLGSLAVSYEFSTRPAGVNQQELTEILKESGFTNLSVERDGEILEVRGEVADDHERVRLLRLAQSLQSPVQLDVHVRADRIGAIAFAFNSQGLFPEILKTEENNGYQVRGYMRGSQVEEAAFTAVLEDFPANTRPLLIRDIIHADAVDETLRPLLSRAGMNFVSADYRPGMVIFSGTFSEAQRSVLESVMSETQQALGVPVPFRIVAATQVTLTRAATPANTTSAMPMAAQGPAAAEPTEASIEGLQVTGVTLSPMRFISVHTGERVFEGGLLPTGHTLESIDDKELRLRKDGVVTIYRLRGANE</sequence>
<dbReference type="AlphaFoldDB" id="A0A1I3PNL4"/>